<evidence type="ECO:0000313" key="14">
    <source>
        <dbReference type="EMBL" id="ANY27994.1"/>
    </source>
</evidence>
<dbReference type="GO" id="GO:0045259">
    <property type="term" value="C:proton-transporting ATP synthase complex"/>
    <property type="evidence" value="ECO:0007669"/>
    <property type="project" value="UniProtKB-KW"/>
</dbReference>
<geneLocation type="mitochondrion" evidence="14"/>
<keyword evidence="8 13" id="KW-1133">Transmembrane helix</keyword>
<evidence type="ECO:0000256" key="3">
    <source>
        <dbReference type="ARBA" id="ARBA00011291"/>
    </source>
</evidence>
<sequence>MPQMSPLSWLILFIIFVWVLILFNVLNYYCFLYPVKTYSTKPKTLKINWKW</sequence>
<keyword evidence="11 13" id="KW-0472">Membrane</keyword>
<reference evidence="14" key="1">
    <citation type="journal article" date="2016" name="Mitochondrial DNA Part B Resour">
        <title>Complete mitochondrial genome of the endangered flower chafer Osmoderma opicum (Coleoptera: Scarabaeidae).</title>
        <authorList>
            <person name="Kim M.J."/>
            <person name="Jeong S.Y."/>
            <person name="Jeong J.-C."/>
            <person name="Kim S.-S."/>
            <person name="Kim I."/>
        </authorList>
    </citation>
    <scope>NUCLEOTIDE SEQUENCE</scope>
</reference>
<evidence type="ECO:0000256" key="11">
    <source>
        <dbReference type="ARBA" id="ARBA00023136"/>
    </source>
</evidence>
<evidence type="ECO:0000256" key="10">
    <source>
        <dbReference type="ARBA" id="ARBA00023128"/>
    </source>
</evidence>
<keyword evidence="7 12" id="KW-0375">Hydrogen ion transport</keyword>
<dbReference type="RefSeq" id="YP_009271736.1">
    <property type="nucleotide sequence ID" value="NC_030778.1"/>
</dbReference>
<dbReference type="EMBL" id="KU500641">
    <property type="protein sequence ID" value="ANY27994.1"/>
    <property type="molecule type" value="Genomic_DNA"/>
</dbReference>
<dbReference type="GO" id="GO:0015986">
    <property type="term" value="P:proton motive force-driven ATP synthesis"/>
    <property type="evidence" value="ECO:0007669"/>
    <property type="project" value="InterPro"/>
</dbReference>
<evidence type="ECO:0000256" key="5">
    <source>
        <dbReference type="ARBA" id="ARBA00022547"/>
    </source>
</evidence>
<evidence type="ECO:0000256" key="8">
    <source>
        <dbReference type="ARBA" id="ARBA00022989"/>
    </source>
</evidence>
<proteinExistence type="inferred from homology"/>
<keyword evidence="5 12" id="KW-0138">CF(0)</keyword>
<evidence type="ECO:0000256" key="12">
    <source>
        <dbReference type="RuleBase" id="RU003661"/>
    </source>
</evidence>
<accession>A0A1B2ALB3</accession>
<evidence type="ECO:0000256" key="13">
    <source>
        <dbReference type="SAM" id="Phobius"/>
    </source>
</evidence>
<organism evidence="14">
    <name type="scientific">Osmoderma opicum</name>
    <dbReference type="NCBI Taxonomy" id="1884344"/>
    <lineage>
        <taxon>Eukaryota</taxon>
        <taxon>Metazoa</taxon>
        <taxon>Ecdysozoa</taxon>
        <taxon>Arthropoda</taxon>
        <taxon>Hexapoda</taxon>
        <taxon>Insecta</taxon>
        <taxon>Pterygota</taxon>
        <taxon>Neoptera</taxon>
        <taxon>Endopterygota</taxon>
        <taxon>Coleoptera</taxon>
        <taxon>Polyphaga</taxon>
        <taxon>Scarabaeiformia</taxon>
        <taxon>Scarabaeidae</taxon>
        <taxon>Cetoniinae</taxon>
        <taxon>Osmoderma</taxon>
    </lineage>
</organism>
<evidence type="ECO:0000256" key="2">
    <source>
        <dbReference type="ARBA" id="ARBA00008892"/>
    </source>
</evidence>
<dbReference type="GO" id="GO:0015078">
    <property type="term" value="F:proton transmembrane transporter activity"/>
    <property type="evidence" value="ECO:0007669"/>
    <property type="project" value="InterPro"/>
</dbReference>
<evidence type="ECO:0000256" key="4">
    <source>
        <dbReference type="ARBA" id="ARBA00022448"/>
    </source>
</evidence>
<keyword evidence="10 12" id="KW-0496">Mitochondrion</keyword>
<evidence type="ECO:0000256" key="9">
    <source>
        <dbReference type="ARBA" id="ARBA00023065"/>
    </source>
</evidence>
<name>A0A1B2ALB3_9SCAR</name>
<feature type="transmembrane region" description="Helical" evidence="13">
    <location>
        <begin position="6"/>
        <end position="31"/>
    </location>
</feature>
<comment type="subunit">
    <text evidence="3">F-type ATPases have 2 components, CF(1) - the catalytic core - and CF(0) - the membrane proton channel.</text>
</comment>
<comment type="subcellular location">
    <subcellularLocation>
        <location evidence="1 12">Mitochondrion membrane</location>
        <topology evidence="1 12">Single-pass membrane protein</topology>
    </subcellularLocation>
</comment>
<dbReference type="InterPro" id="IPR001421">
    <property type="entry name" value="ATP8_metazoa"/>
</dbReference>
<dbReference type="Pfam" id="PF00895">
    <property type="entry name" value="ATP-synt_8"/>
    <property type="match status" value="1"/>
</dbReference>
<evidence type="ECO:0000256" key="1">
    <source>
        <dbReference type="ARBA" id="ARBA00004304"/>
    </source>
</evidence>
<dbReference type="GO" id="GO:0031966">
    <property type="term" value="C:mitochondrial membrane"/>
    <property type="evidence" value="ECO:0007669"/>
    <property type="project" value="UniProtKB-SubCell"/>
</dbReference>
<dbReference type="AlphaFoldDB" id="A0A1B2ALB3"/>
<keyword evidence="9 12" id="KW-0406">Ion transport</keyword>
<evidence type="ECO:0000256" key="7">
    <source>
        <dbReference type="ARBA" id="ARBA00022781"/>
    </source>
</evidence>
<dbReference type="GeneID" id="28482071"/>
<evidence type="ECO:0000256" key="6">
    <source>
        <dbReference type="ARBA" id="ARBA00022692"/>
    </source>
</evidence>
<keyword evidence="6 12" id="KW-0812">Transmembrane</keyword>
<comment type="similarity">
    <text evidence="2 12">Belongs to the ATPase protein 8 family.</text>
</comment>
<protein>
    <recommendedName>
        <fullName evidence="12">ATP synthase complex subunit 8</fullName>
    </recommendedName>
</protein>
<keyword evidence="4 12" id="KW-0813">Transport</keyword>
<gene>
    <name evidence="14" type="primary">ATP8</name>
</gene>
<dbReference type="CTD" id="4509"/>